<name>A0ABW5JGK0_9BACT</name>
<gene>
    <name evidence="2" type="ORF">ACFSVN_02910</name>
</gene>
<evidence type="ECO:0008006" key="4">
    <source>
        <dbReference type="Google" id="ProtNLM"/>
    </source>
</evidence>
<dbReference type="EMBL" id="JBHULI010000003">
    <property type="protein sequence ID" value="MFD2531391.1"/>
    <property type="molecule type" value="Genomic_DNA"/>
</dbReference>
<dbReference type="RefSeq" id="WP_390298354.1">
    <property type="nucleotide sequence ID" value="NZ_JBHULI010000003.1"/>
</dbReference>
<accession>A0ABW5JGK0</accession>
<keyword evidence="3" id="KW-1185">Reference proteome</keyword>
<proteinExistence type="predicted"/>
<protein>
    <recommendedName>
        <fullName evidence="4">DUF3185 family protein</fullName>
    </recommendedName>
</protein>
<keyword evidence="1" id="KW-0472">Membrane</keyword>
<feature type="transmembrane region" description="Helical" evidence="1">
    <location>
        <begin position="45"/>
        <end position="66"/>
    </location>
</feature>
<dbReference type="Proteomes" id="UP001597460">
    <property type="component" value="Unassembled WGS sequence"/>
</dbReference>
<evidence type="ECO:0000256" key="1">
    <source>
        <dbReference type="SAM" id="Phobius"/>
    </source>
</evidence>
<organism evidence="2 3">
    <name type="scientific">Gracilimonas halophila</name>
    <dbReference type="NCBI Taxonomy" id="1834464"/>
    <lineage>
        <taxon>Bacteria</taxon>
        <taxon>Pseudomonadati</taxon>
        <taxon>Balneolota</taxon>
        <taxon>Balneolia</taxon>
        <taxon>Balneolales</taxon>
        <taxon>Balneolaceae</taxon>
        <taxon>Gracilimonas</taxon>
    </lineage>
</organism>
<reference evidence="3" key="1">
    <citation type="journal article" date="2019" name="Int. J. Syst. Evol. Microbiol.">
        <title>The Global Catalogue of Microorganisms (GCM) 10K type strain sequencing project: providing services to taxonomists for standard genome sequencing and annotation.</title>
        <authorList>
            <consortium name="The Broad Institute Genomics Platform"/>
            <consortium name="The Broad Institute Genome Sequencing Center for Infectious Disease"/>
            <person name="Wu L."/>
            <person name="Ma J."/>
        </authorList>
    </citation>
    <scope>NUCLEOTIDE SEQUENCE [LARGE SCALE GENOMIC DNA]</scope>
    <source>
        <strain evidence="3">KCTC 52042</strain>
    </source>
</reference>
<keyword evidence="1" id="KW-1133">Transmembrane helix</keyword>
<evidence type="ECO:0000313" key="2">
    <source>
        <dbReference type="EMBL" id="MFD2531391.1"/>
    </source>
</evidence>
<feature type="transmembrane region" description="Helical" evidence="1">
    <location>
        <begin position="7"/>
        <end position="25"/>
    </location>
</feature>
<evidence type="ECO:0000313" key="3">
    <source>
        <dbReference type="Proteomes" id="UP001597460"/>
    </source>
</evidence>
<comment type="caution">
    <text evidence="2">The sequence shown here is derived from an EMBL/GenBank/DDBJ whole genome shotgun (WGS) entry which is preliminary data.</text>
</comment>
<sequence length="67" mass="7335">MKETIGRILMIGGVLGVVYYGYQYFQDSESFEAFGADVAVSTGDYTPIIISAVVMLAGIVITKFNFR</sequence>
<keyword evidence="1" id="KW-0812">Transmembrane</keyword>